<dbReference type="KEGG" id="umr:103675267"/>
<dbReference type="GO" id="GO:0036094">
    <property type="term" value="F:small molecule binding"/>
    <property type="evidence" value="ECO:0007669"/>
    <property type="project" value="InterPro"/>
</dbReference>
<dbReference type="PANTHER" id="PTHR11430:SF76">
    <property type="entry name" value="MAJOR URINARY PROTEIN 1-RELATED"/>
    <property type="match status" value="1"/>
</dbReference>
<dbReference type="Gene3D" id="2.40.128.20">
    <property type="match status" value="1"/>
</dbReference>
<evidence type="ECO:0000313" key="7">
    <source>
        <dbReference type="RefSeq" id="XP_040487298.1"/>
    </source>
</evidence>
<dbReference type="InterPro" id="IPR012674">
    <property type="entry name" value="Calycin"/>
</dbReference>
<comment type="similarity">
    <text evidence="1 2">Belongs to the calycin superfamily. Lipocalin family.</text>
</comment>
<dbReference type="SUPFAM" id="SSF50814">
    <property type="entry name" value="Lipocalins"/>
    <property type="match status" value="1"/>
</dbReference>
<sequence>MQFLLLTVGLALVCGLQAQEEPPENLEELSGIWYTAALASNNSALIEPGGHFRVFVNSLSTSDGNLNGQMLIPQEDGCEKVSLTVYKTETNNKFKLEFWGHDDFYLKEAQPPAYLVLYIINHNNDETNLVANLLVRDPSTQQDFLQTFESACEDLGLRQDQILVVNAGEKVRGDEDQGKRKSGRSAASKAKKSLRRTETRRWHHTARPGDELPRGREGAQMRESYDKTNVKPNQR</sequence>
<evidence type="ECO:0000256" key="2">
    <source>
        <dbReference type="RuleBase" id="RU003695"/>
    </source>
</evidence>
<accession>A0A8M1FVC0</accession>
<evidence type="ECO:0000256" key="4">
    <source>
        <dbReference type="SAM" id="SignalP"/>
    </source>
</evidence>
<evidence type="ECO:0000256" key="1">
    <source>
        <dbReference type="ARBA" id="ARBA00006889"/>
    </source>
</evidence>
<dbReference type="RefSeq" id="XP_040487298.1">
    <property type="nucleotide sequence ID" value="XM_040631364.1"/>
</dbReference>
<dbReference type="OrthoDB" id="9048943at2759"/>
<proteinExistence type="inferred from homology"/>
<feature type="region of interest" description="Disordered" evidence="3">
    <location>
        <begin position="171"/>
        <end position="235"/>
    </location>
</feature>
<feature type="chain" id="PRO_5035449324" evidence="4">
    <location>
        <begin position="19"/>
        <end position="235"/>
    </location>
</feature>
<protein>
    <submittedName>
        <fullName evidence="7">Minor allergen Can f 2-like</fullName>
    </submittedName>
</protein>
<dbReference type="PROSITE" id="PS00213">
    <property type="entry name" value="LIPOCALIN"/>
    <property type="match status" value="1"/>
</dbReference>
<evidence type="ECO:0000313" key="6">
    <source>
        <dbReference type="Proteomes" id="UP000261680"/>
    </source>
</evidence>
<dbReference type="GeneID" id="103675267"/>
<dbReference type="AlphaFoldDB" id="A0A8M1FVC0"/>
<evidence type="ECO:0000259" key="5">
    <source>
        <dbReference type="Pfam" id="PF00061"/>
    </source>
</evidence>
<organism evidence="6 7">
    <name type="scientific">Ursus maritimus</name>
    <name type="common">Polar bear</name>
    <name type="synonym">Thalarctos maritimus</name>
    <dbReference type="NCBI Taxonomy" id="29073"/>
    <lineage>
        <taxon>Eukaryota</taxon>
        <taxon>Metazoa</taxon>
        <taxon>Chordata</taxon>
        <taxon>Craniata</taxon>
        <taxon>Vertebrata</taxon>
        <taxon>Euteleostomi</taxon>
        <taxon>Mammalia</taxon>
        <taxon>Eutheria</taxon>
        <taxon>Laurasiatheria</taxon>
        <taxon>Carnivora</taxon>
        <taxon>Caniformia</taxon>
        <taxon>Ursidae</taxon>
        <taxon>Ursus</taxon>
    </lineage>
</organism>
<dbReference type="InterPro" id="IPR000566">
    <property type="entry name" value="Lipocln_cytosolic_FA-bd_dom"/>
</dbReference>
<dbReference type="GO" id="GO:0005615">
    <property type="term" value="C:extracellular space"/>
    <property type="evidence" value="ECO:0007669"/>
    <property type="project" value="TreeGrafter"/>
</dbReference>
<feature type="signal peptide" evidence="4">
    <location>
        <begin position="1"/>
        <end position="18"/>
    </location>
</feature>
<feature type="domain" description="Lipocalin/cytosolic fatty-acid binding" evidence="5">
    <location>
        <begin position="30"/>
        <end position="165"/>
    </location>
</feature>
<gene>
    <name evidence="7" type="primary">LOC103675267</name>
</gene>
<keyword evidence="4" id="KW-0732">Signal</keyword>
<dbReference type="InterPro" id="IPR002345">
    <property type="entry name" value="Lipocalin"/>
</dbReference>
<evidence type="ECO:0000256" key="3">
    <source>
        <dbReference type="SAM" id="MobiDB-lite"/>
    </source>
</evidence>
<dbReference type="Proteomes" id="UP000261680">
    <property type="component" value="Unplaced"/>
</dbReference>
<dbReference type="GO" id="GO:0005549">
    <property type="term" value="F:odorant binding"/>
    <property type="evidence" value="ECO:0007669"/>
    <property type="project" value="TreeGrafter"/>
</dbReference>
<dbReference type="InterPro" id="IPR022272">
    <property type="entry name" value="Lipocalin_CS"/>
</dbReference>
<name>A0A8M1FVC0_URSMA</name>
<dbReference type="Pfam" id="PF00061">
    <property type="entry name" value="Lipocalin"/>
    <property type="match status" value="1"/>
</dbReference>
<keyword evidence="6" id="KW-1185">Reference proteome</keyword>
<dbReference type="PANTHER" id="PTHR11430">
    <property type="entry name" value="LIPOCALIN"/>
    <property type="match status" value="1"/>
</dbReference>
<feature type="compositionally biased region" description="Basic and acidic residues" evidence="3">
    <location>
        <begin position="207"/>
        <end position="229"/>
    </location>
</feature>
<reference evidence="7" key="1">
    <citation type="submission" date="2025-08" db="UniProtKB">
        <authorList>
            <consortium name="RefSeq"/>
        </authorList>
    </citation>
    <scope>IDENTIFICATION</scope>
    <source>
        <tissue evidence="7">Whole blood</tissue>
    </source>
</reference>